<evidence type="ECO:0000256" key="1">
    <source>
        <dbReference type="ARBA" id="ARBA00022679"/>
    </source>
</evidence>
<gene>
    <name evidence="3" type="primary">ispD</name>
    <name evidence="4" type="ORF">CXF42_00685</name>
</gene>
<keyword evidence="2 3" id="KW-0548">Nucleotidyltransferase</keyword>
<dbReference type="RefSeq" id="WP_125174266.1">
    <property type="nucleotide sequence ID" value="NZ_JBHYBM010000043.1"/>
</dbReference>
<reference evidence="4 5" key="1">
    <citation type="submission" date="2018-01" db="EMBL/GenBank/DDBJ databases">
        <title>Twenty Corynebacterium bovis Genomes.</title>
        <authorList>
            <person name="Gulvik C.A."/>
        </authorList>
    </citation>
    <scope>NUCLEOTIDE SEQUENCE [LARGE SCALE GENOMIC DNA]</scope>
    <source>
        <strain evidence="4 5">16-2004</strain>
    </source>
</reference>
<dbReference type="PANTHER" id="PTHR32125:SF4">
    <property type="entry name" value="2-C-METHYL-D-ERYTHRITOL 4-PHOSPHATE CYTIDYLYLTRANSFERASE, CHLOROPLASTIC"/>
    <property type="match status" value="1"/>
</dbReference>
<dbReference type="EC" id="2.7.7.60" evidence="3"/>
<dbReference type="PANTHER" id="PTHR32125">
    <property type="entry name" value="2-C-METHYL-D-ERYTHRITOL 4-PHOSPHATE CYTIDYLYLTRANSFERASE, CHLOROPLASTIC"/>
    <property type="match status" value="1"/>
</dbReference>
<dbReference type="SUPFAM" id="SSF53448">
    <property type="entry name" value="Nucleotide-diphospho-sugar transferases"/>
    <property type="match status" value="1"/>
</dbReference>
<dbReference type="UniPathway" id="UPA00056">
    <property type="reaction ID" value="UER00093"/>
</dbReference>
<comment type="pathway">
    <text evidence="3">Isoprenoid biosynthesis; isopentenyl diphosphate biosynthesis via DXP pathway; isopentenyl diphosphate from 1-deoxy-D-xylulose 5-phosphate: step 2/6.</text>
</comment>
<dbReference type="HAMAP" id="MF_00108">
    <property type="entry name" value="IspD"/>
    <property type="match status" value="1"/>
</dbReference>
<protein>
    <recommendedName>
        <fullName evidence="3">2-C-methyl-D-erythritol 4-phosphate cytidylyltransferase</fullName>
        <ecNumber evidence="3">2.7.7.60</ecNumber>
    </recommendedName>
    <alternativeName>
        <fullName evidence="3">4-diphosphocytidyl-2C-methyl-D-erythritol synthase</fullName>
    </alternativeName>
    <alternativeName>
        <fullName evidence="3">MEP cytidylyltransferase</fullName>
        <shortName evidence="3">MCT</shortName>
    </alternativeName>
</protein>
<dbReference type="InterPro" id="IPR029044">
    <property type="entry name" value="Nucleotide-diphossugar_trans"/>
</dbReference>
<evidence type="ECO:0000313" key="5">
    <source>
        <dbReference type="Proteomes" id="UP000278422"/>
    </source>
</evidence>
<comment type="similarity">
    <text evidence="3">Belongs to the IspD/TarI cytidylyltransferase family. IspD subfamily.</text>
</comment>
<dbReference type="EMBL" id="PQNQ01000001">
    <property type="protein sequence ID" value="RRQ05674.1"/>
    <property type="molecule type" value="Genomic_DNA"/>
</dbReference>
<dbReference type="Gene3D" id="3.90.550.10">
    <property type="entry name" value="Spore Coat Polysaccharide Biosynthesis Protein SpsA, Chain A"/>
    <property type="match status" value="1"/>
</dbReference>
<comment type="caution">
    <text evidence="4">The sequence shown here is derived from an EMBL/GenBank/DDBJ whole genome shotgun (WGS) entry which is preliminary data.</text>
</comment>
<sequence length="243" mass="24491">MRTDRVHALVPAAGTGTRLGASVPKALVELDGRALLLRALDGLAASGVVGDALVIVSGGMLGEVDAALRGNDWGPMRVAVCRGGAERADSVRAGLRVLTDRLGDGREGHVVAVHDAARCLTPPGLVRDVVAAAVAGPAAGAVPVVPVTDTVKTVAPGPGGTETVTGTPDRATLRAVQTPQVFALPAFVEAHERVTGPVTDDASLVERAGFTVAAVPGDPRALKITTPTDLALARVLLGGEETP</sequence>
<dbReference type="Pfam" id="PF01128">
    <property type="entry name" value="IspD"/>
    <property type="match status" value="1"/>
</dbReference>
<accession>A0A3R8RIM3</accession>
<dbReference type="InterPro" id="IPR001228">
    <property type="entry name" value="IspD"/>
</dbReference>
<proteinExistence type="inferred from homology"/>
<dbReference type="GO" id="GO:0019288">
    <property type="term" value="P:isopentenyl diphosphate biosynthetic process, methylerythritol 4-phosphate pathway"/>
    <property type="evidence" value="ECO:0007669"/>
    <property type="project" value="UniProtKB-UniRule"/>
</dbReference>
<name>A0A3R8RIM3_9CORY</name>
<keyword evidence="3" id="KW-0414">Isoprene biosynthesis</keyword>
<keyword evidence="5" id="KW-1185">Reference proteome</keyword>
<dbReference type="InterPro" id="IPR050088">
    <property type="entry name" value="IspD/TarI_cytidylyltransf_bact"/>
</dbReference>
<feature type="site" description="Transition state stabilizer" evidence="3">
    <location>
        <position position="25"/>
    </location>
</feature>
<dbReference type="NCBIfam" id="TIGR00453">
    <property type="entry name" value="ispD"/>
    <property type="match status" value="1"/>
</dbReference>
<dbReference type="GO" id="GO:0050518">
    <property type="term" value="F:2-C-methyl-D-erythritol 4-phosphate cytidylyltransferase activity"/>
    <property type="evidence" value="ECO:0007669"/>
    <property type="project" value="UniProtKB-UniRule"/>
</dbReference>
<evidence type="ECO:0000256" key="3">
    <source>
        <dbReference type="HAMAP-Rule" id="MF_00108"/>
    </source>
</evidence>
<evidence type="ECO:0000256" key="2">
    <source>
        <dbReference type="ARBA" id="ARBA00022695"/>
    </source>
</evidence>
<feature type="site" description="Positions MEP for the nucleophilic attack" evidence="3">
    <location>
        <position position="223"/>
    </location>
</feature>
<dbReference type="AlphaFoldDB" id="A0A3R8RIM3"/>
<organism evidence="4 5">
    <name type="scientific">Corynebacterium bovis</name>
    <dbReference type="NCBI Taxonomy" id="36808"/>
    <lineage>
        <taxon>Bacteria</taxon>
        <taxon>Bacillati</taxon>
        <taxon>Actinomycetota</taxon>
        <taxon>Actinomycetes</taxon>
        <taxon>Mycobacteriales</taxon>
        <taxon>Corynebacteriaceae</taxon>
        <taxon>Corynebacterium</taxon>
    </lineage>
</organism>
<feature type="site" description="Positions MEP for the nucleophilic attack" evidence="3">
    <location>
        <position position="170"/>
    </location>
</feature>
<comment type="catalytic activity">
    <reaction evidence="3">
        <text>2-C-methyl-D-erythritol 4-phosphate + CTP + H(+) = 4-CDP-2-C-methyl-D-erythritol + diphosphate</text>
        <dbReference type="Rhea" id="RHEA:13429"/>
        <dbReference type="ChEBI" id="CHEBI:15378"/>
        <dbReference type="ChEBI" id="CHEBI:33019"/>
        <dbReference type="ChEBI" id="CHEBI:37563"/>
        <dbReference type="ChEBI" id="CHEBI:57823"/>
        <dbReference type="ChEBI" id="CHEBI:58262"/>
        <dbReference type="EC" id="2.7.7.60"/>
    </reaction>
</comment>
<evidence type="ECO:0000313" key="4">
    <source>
        <dbReference type="EMBL" id="RRQ05674.1"/>
    </source>
</evidence>
<keyword evidence="1 3" id="KW-0808">Transferase</keyword>
<feature type="site" description="Transition state stabilizer" evidence="3">
    <location>
        <position position="18"/>
    </location>
</feature>
<comment type="function">
    <text evidence="3">Catalyzes the formation of 4-diphosphocytidyl-2-C-methyl-D-erythritol from CTP and 2-C-methyl-D-erythritol 4-phosphate (MEP).</text>
</comment>
<dbReference type="Proteomes" id="UP000278422">
    <property type="component" value="Unassembled WGS sequence"/>
</dbReference>
<dbReference type="InterPro" id="IPR034683">
    <property type="entry name" value="IspD/TarI"/>
</dbReference>